<name>A0AAV2GN72_9ROSI</name>
<protein>
    <submittedName>
        <fullName evidence="1">Uncharacterized protein</fullName>
    </submittedName>
</protein>
<dbReference type="AlphaFoldDB" id="A0AAV2GN72"/>
<evidence type="ECO:0000313" key="1">
    <source>
        <dbReference type="EMBL" id="CAL1412185.1"/>
    </source>
</evidence>
<dbReference type="Proteomes" id="UP001497516">
    <property type="component" value="Chromosome 9"/>
</dbReference>
<keyword evidence="2" id="KW-1185">Reference proteome</keyword>
<evidence type="ECO:0000313" key="2">
    <source>
        <dbReference type="Proteomes" id="UP001497516"/>
    </source>
</evidence>
<sequence>MDPMDIDQVVAFEDADVDIGPVQAQFSLVGRLLSPNPMSQQLMNQVANGMWGTAENQIIVYEAETVSGVLLWLMIKCESALFIGHPGLSKTSFFASSHGGQSMRLCFVN</sequence>
<proteinExistence type="predicted"/>
<accession>A0AAV2GN72</accession>
<reference evidence="1 2" key="1">
    <citation type="submission" date="2024-04" db="EMBL/GenBank/DDBJ databases">
        <authorList>
            <person name="Fracassetti M."/>
        </authorList>
    </citation>
    <scope>NUCLEOTIDE SEQUENCE [LARGE SCALE GENOMIC DNA]</scope>
</reference>
<gene>
    <name evidence="1" type="ORF">LTRI10_LOCUS51494</name>
</gene>
<organism evidence="1 2">
    <name type="scientific">Linum trigynum</name>
    <dbReference type="NCBI Taxonomy" id="586398"/>
    <lineage>
        <taxon>Eukaryota</taxon>
        <taxon>Viridiplantae</taxon>
        <taxon>Streptophyta</taxon>
        <taxon>Embryophyta</taxon>
        <taxon>Tracheophyta</taxon>
        <taxon>Spermatophyta</taxon>
        <taxon>Magnoliopsida</taxon>
        <taxon>eudicotyledons</taxon>
        <taxon>Gunneridae</taxon>
        <taxon>Pentapetalae</taxon>
        <taxon>rosids</taxon>
        <taxon>fabids</taxon>
        <taxon>Malpighiales</taxon>
        <taxon>Linaceae</taxon>
        <taxon>Linum</taxon>
    </lineage>
</organism>
<dbReference type="EMBL" id="OZ034822">
    <property type="protein sequence ID" value="CAL1412185.1"/>
    <property type="molecule type" value="Genomic_DNA"/>
</dbReference>